<dbReference type="Gene3D" id="1.10.238.10">
    <property type="entry name" value="EF-hand"/>
    <property type="match status" value="2"/>
</dbReference>
<dbReference type="PROSITE" id="PS00018">
    <property type="entry name" value="EF_HAND_1"/>
    <property type="match status" value="1"/>
</dbReference>
<evidence type="ECO:0000256" key="2">
    <source>
        <dbReference type="ARBA" id="ARBA00022837"/>
    </source>
</evidence>
<dbReference type="EMBL" id="OZ023716">
    <property type="protein sequence ID" value="CAK9865803.1"/>
    <property type="molecule type" value="Genomic_DNA"/>
</dbReference>
<feature type="region of interest" description="Disordered" evidence="3">
    <location>
        <begin position="1"/>
        <end position="69"/>
    </location>
</feature>
<dbReference type="PANTHER" id="PTHR23048:SF59">
    <property type="entry name" value="EF-HAND SUPERFAMILY PROTEIN"/>
    <property type="match status" value="1"/>
</dbReference>
<dbReference type="Proteomes" id="UP001497522">
    <property type="component" value="Chromosome 15"/>
</dbReference>
<proteinExistence type="predicted"/>
<feature type="domain" description="EF-hand" evidence="4">
    <location>
        <begin position="117"/>
        <end position="152"/>
    </location>
</feature>
<gene>
    <name evidence="5" type="ORF">CSSPJE1EN2_LOCUS8798</name>
</gene>
<keyword evidence="6" id="KW-1185">Reference proteome</keyword>
<dbReference type="SUPFAM" id="SSF47473">
    <property type="entry name" value="EF-hand"/>
    <property type="match status" value="1"/>
</dbReference>
<dbReference type="Pfam" id="PF13499">
    <property type="entry name" value="EF-hand_7"/>
    <property type="match status" value="2"/>
</dbReference>
<keyword evidence="2" id="KW-0106">Calcium</keyword>
<evidence type="ECO:0000256" key="3">
    <source>
        <dbReference type="SAM" id="MobiDB-lite"/>
    </source>
</evidence>
<evidence type="ECO:0000256" key="1">
    <source>
        <dbReference type="ARBA" id="ARBA00022737"/>
    </source>
</evidence>
<dbReference type="SMART" id="SM00054">
    <property type="entry name" value="EFh"/>
    <property type="match status" value="4"/>
</dbReference>
<dbReference type="InterPro" id="IPR011992">
    <property type="entry name" value="EF-hand-dom_pair"/>
</dbReference>
<evidence type="ECO:0000313" key="6">
    <source>
        <dbReference type="Proteomes" id="UP001497522"/>
    </source>
</evidence>
<evidence type="ECO:0000313" key="5">
    <source>
        <dbReference type="EMBL" id="CAK9865803.1"/>
    </source>
</evidence>
<dbReference type="CDD" id="cd00051">
    <property type="entry name" value="EFh"/>
    <property type="match status" value="1"/>
</dbReference>
<feature type="compositionally biased region" description="Low complexity" evidence="3">
    <location>
        <begin position="81"/>
        <end position="90"/>
    </location>
</feature>
<organism evidence="5 6">
    <name type="scientific">Sphagnum jensenii</name>
    <dbReference type="NCBI Taxonomy" id="128206"/>
    <lineage>
        <taxon>Eukaryota</taxon>
        <taxon>Viridiplantae</taxon>
        <taxon>Streptophyta</taxon>
        <taxon>Embryophyta</taxon>
        <taxon>Bryophyta</taxon>
        <taxon>Sphagnophytina</taxon>
        <taxon>Sphagnopsida</taxon>
        <taxon>Sphagnales</taxon>
        <taxon>Sphagnaceae</taxon>
        <taxon>Sphagnum</taxon>
    </lineage>
</organism>
<dbReference type="InterPro" id="IPR002048">
    <property type="entry name" value="EF_hand_dom"/>
</dbReference>
<feature type="domain" description="EF-hand" evidence="4">
    <location>
        <begin position="153"/>
        <end position="188"/>
    </location>
</feature>
<reference evidence="5" key="1">
    <citation type="submission" date="2024-03" db="EMBL/GenBank/DDBJ databases">
        <authorList>
            <consortium name="ELIXIR-Norway"/>
            <consortium name="Elixir Norway"/>
        </authorList>
    </citation>
    <scope>NUCLEOTIDE SEQUENCE</scope>
</reference>
<dbReference type="PROSITE" id="PS50222">
    <property type="entry name" value="EF_HAND_2"/>
    <property type="match status" value="4"/>
</dbReference>
<dbReference type="PANTHER" id="PTHR23048">
    <property type="entry name" value="MYOSIN LIGHT CHAIN 1, 3"/>
    <property type="match status" value="1"/>
</dbReference>
<dbReference type="InterPro" id="IPR050230">
    <property type="entry name" value="CALM/Myosin/TropC-like"/>
</dbReference>
<keyword evidence="1" id="KW-0677">Repeat</keyword>
<accession>A0ABP1ATA1</accession>
<protein>
    <recommendedName>
        <fullName evidence="4">EF-hand domain-containing protein</fullName>
    </recommendedName>
</protein>
<feature type="domain" description="EF-hand" evidence="4">
    <location>
        <begin position="226"/>
        <end position="261"/>
    </location>
</feature>
<feature type="domain" description="EF-hand" evidence="4">
    <location>
        <begin position="190"/>
        <end position="225"/>
    </location>
</feature>
<feature type="region of interest" description="Disordered" evidence="3">
    <location>
        <begin position="81"/>
        <end position="101"/>
    </location>
</feature>
<sequence>MQNLKNIPASLLSQQHQETTTTSSCSRSMNRRKSRSPIPSGGTSPLTARALGEEGAGRPPPPSLLLSSSSRISPFFTTSGSFSMANSSSSPRTTSAIFGRGGGQQTTLLRHDIIGHDLKQEFRLAFQLFDSRKVGRLSYREMKVAMRSMEFCVKKAEVKKLMAEYSKHLSGEIDHLEFMQIMTRKYKEKDQDDDLAKAFQYFDEDGMGKISLKNLRKVTRELGENITDEQLEAMIDEFDKDGDGAISKLEFFNIMKKTDPDE</sequence>
<evidence type="ECO:0000259" key="4">
    <source>
        <dbReference type="PROSITE" id="PS50222"/>
    </source>
</evidence>
<name>A0ABP1ATA1_9BRYO</name>
<feature type="compositionally biased region" description="Low complexity" evidence="3">
    <location>
        <begin position="13"/>
        <end position="26"/>
    </location>
</feature>
<dbReference type="InterPro" id="IPR018247">
    <property type="entry name" value="EF_Hand_1_Ca_BS"/>
</dbReference>